<evidence type="ECO:0000313" key="2">
    <source>
        <dbReference type="EMBL" id="KAG9350062.1"/>
    </source>
</evidence>
<feature type="compositionally biased region" description="Basic residues" evidence="1">
    <location>
        <begin position="93"/>
        <end position="111"/>
    </location>
</feature>
<feature type="region of interest" description="Disordered" evidence="1">
    <location>
        <begin position="83"/>
        <end position="113"/>
    </location>
</feature>
<reference evidence="2" key="1">
    <citation type="thesis" date="2021" institute="BYU ScholarsArchive" country="Provo, UT, USA">
        <title>Applications of and Algorithms for Genome Assembly and Genomic Analyses with an Emphasis on Marine Teleosts.</title>
        <authorList>
            <person name="Pickett B.D."/>
        </authorList>
    </citation>
    <scope>NUCLEOTIDE SEQUENCE</scope>
    <source>
        <strain evidence="2">HI-2016</strain>
    </source>
</reference>
<accession>A0A8T2PK69</accession>
<organism evidence="2 3">
    <name type="scientific">Albula glossodonta</name>
    <name type="common">roundjaw bonefish</name>
    <dbReference type="NCBI Taxonomy" id="121402"/>
    <lineage>
        <taxon>Eukaryota</taxon>
        <taxon>Metazoa</taxon>
        <taxon>Chordata</taxon>
        <taxon>Craniata</taxon>
        <taxon>Vertebrata</taxon>
        <taxon>Euteleostomi</taxon>
        <taxon>Actinopterygii</taxon>
        <taxon>Neopterygii</taxon>
        <taxon>Teleostei</taxon>
        <taxon>Albuliformes</taxon>
        <taxon>Albulidae</taxon>
        <taxon>Albula</taxon>
    </lineage>
</organism>
<comment type="caution">
    <text evidence="2">The sequence shown here is derived from an EMBL/GenBank/DDBJ whole genome shotgun (WGS) entry which is preliminary data.</text>
</comment>
<dbReference type="Proteomes" id="UP000824540">
    <property type="component" value="Unassembled WGS sequence"/>
</dbReference>
<dbReference type="OrthoDB" id="5962009at2759"/>
<sequence length="274" mass="30538">MTNPPPSLSHLATWKNTHEEHEPDAGQRRASLCHPAHEDRFQPGYVQLALGLSHSVSALGLLLSSKPLLFNCMATVYLLKSGSGLSQPTPSHRSQHPHHKSLLRQQRHKRPEHPSFKLTIDSMVTAFTSAYWGEIISHSHATSNTAGHSIVRATPLTERVREKKREGVSEKCVYEKEREEVRARERENNTMPLSCPCTHAGFSLGAESPGYEPRYQELARVVSAEFTEADVSGFVGRQGNVIYRTPTIMDAIQKAHDGKPVEKITKSRPPCVIL</sequence>
<name>A0A8T2PK69_9TELE</name>
<evidence type="ECO:0000313" key="3">
    <source>
        <dbReference type="Proteomes" id="UP000824540"/>
    </source>
</evidence>
<protein>
    <submittedName>
        <fullName evidence="2">Uncharacterized protein</fullName>
    </submittedName>
</protein>
<gene>
    <name evidence="2" type="ORF">JZ751_026415</name>
</gene>
<keyword evidence="3" id="KW-1185">Reference proteome</keyword>
<feature type="compositionally biased region" description="Polar residues" evidence="1">
    <location>
        <begin position="83"/>
        <end position="92"/>
    </location>
</feature>
<proteinExistence type="predicted"/>
<dbReference type="AlphaFoldDB" id="A0A8T2PK69"/>
<evidence type="ECO:0000256" key="1">
    <source>
        <dbReference type="SAM" id="MobiDB-lite"/>
    </source>
</evidence>
<dbReference type="EMBL" id="JAFBMS010000008">
    <property type="protein sequence ID" value="KAG9350062.1"/>
    <property type="molecule type" value="Genomic_DNA"/>
</dbReference>